<reference evidence="2 3" key="1">
    <citation type="journal article" date="2023" name="Sci. Data">
        <title>Genome assembly of the Korean intertidal mud-creeper Batillaria attramentaria.</title>
        <authorList>
            <person name="Patra A.K."/>
            <person name="Ho P.T."/>
            <person name="Jun S."/>
            <person name="Lee S.J."/>
            <person name="Kim Y."/>
            <person name="Won Y.J."/>
        </authorList>
    </citation>
    <scope>NUCLEOTIDE SEQUENCE [LARGE SCALE GENOMIC DNA]</scope>
    <source>
        <strain evidence="2">Wonlab-2016</strain>
    </source>
</reference>
<feature type="non-terminal residue" evidence="2">
    <location>
        <position position="831"/>
    </location>
</feature>
<proteinExistence type="predicted"/>
<evidence type="ECO:0000313" key="3">
    <source>
        <dbReference type="Proteomes" id="UP001519460"/>
    </source>
</evidence>
<organism evidence="2 3">
    <name type="scientific">Batillaria attramentaria</name>
    <dbReference type="NCBI Taxonomy" id="370345"/>
    <lineage>
        <taxon>Eukaryota</taxon>
        <taxon>Metazoa</taxon>
        <taxon>Spiralia</taxon>
        <taxon>Lophotrochozoa</taxon>
        <taxon>Mollusca</taxon>
        <taxon>Gastropoda</taxon>
        <taxon>Caenogastropoda</taxon>
        <taxon>Sorbeoconcha</taxon>
        <taxon>Cerithioidea</taxon>
        <taxon>Batillariidae</taxon>
        <taxon>Batillaria</taxon>
    </lineage>
</organism>
<keyword evidence="3" id="KW-1185">Reference proteome</keyword>
<evidence type="ECO:0000256" key="1">
    <source>
        <dbReference type="SAM" id="MobiDB-lite"/>
    </source>
</evidence>
<feature type="compositionally biased region" description="Low complexity" evidence="1">
    <location>
        <begin position="703"/>
        <end position="718"/>
    </location>
</feature>
<dbReference type="Proteomes" id="UP001519460">
    <property type="component" value="Unassembled WGS sequence"/>
</dbReference>
<comment type="caution">
    <text evidence="2">The sequence shown here is derived from an EMBL/GenBank/DDBJ whole genome shotgun (WGS) entry which is preliminary data.</text>
</comment>
<sequence>TCAICSGLDCLLSDPSNKQCPKGKEFCTTSVHDTTHGRDITRGCGTKQDCDDIKIMAKCRSIENKILNGDACVYCCSEHNCNAPPSLIPQILQGREGSQALSFDRSPEFHIVEPAFDKDLFTCERCASTDVCVSDWWLGTSTNPACSEADVTSGHVTSGMNCTFCCHEPSFHSSDLYCNDSPYPDATNIVQFPNVPRNIVHYPTAPAHMVSRCSVCDDHTPGKECSSNNTHDSDNCMGQTPYCARRIIESNGILKVWKGCASMDTCLKDWWLGTSTNPACSEAAVTSGHVTSGMDCTFCCHEPSFHSSDLYCNDRLYPDAANIVQFPDVPVNDHDNHTRSNDHSASHDDLTCHYSTISTSSHSNTSNDNCNDSNNHPRIVTILTSFLTVSYCPVCVTDSTTGQSCDVTQGVDLCGLAGPYCMTSFYRQAGGYRIEKRCATKSECSVLWLTHTQKRRECMAHDLKTGTGSDLECHYCCHNSPSGNLCNADQNSLIPKFLMQVTQSSNTATTTSKTTTAAASVVTLRPSTITPVCFEDPDSRQFCMGSDVSPCKDYEPYCLNILTATGNGANRVVTLEKTCATESVCRSEWWDKTRLSGECMSNSPEPPQGQTEIICSYCCQNTGNANITTTSSASSSGMTSSAAMMTSAAVLTATPSSPKVTSDTTVTSDSKVTVTPSPSATITTSVSSPTATMTSFPSASMLTSTADPSVSTPSTSTTTVAPVQTSVSAVQCAVCDRLCPLKQHEETCPDGFCMTSVTDDDSFNRVIVKSCVSEDECYKQWWQGTANQNLCLSILSMPNTPTGTSVQCHYCCYGDRCNSPDFPDQTTLYNG</sequence>
<dbReference type="AlphaFoldDB" id="A0ABD0JFQ6"/>
<feature type="non-terminal residue" evidence="2">
    <location>
        <position position="1"/>
    </location>
</feature>
<feature type="compositionally biased region" description="Polar residues" evidence="1">
    <location>
        <begin position="680"/>
        <end position="690"/>
    </location>
</feature>
<feature type="region of interest" description="Disordered" evidence="1">
    <location>
        <begin position="699"/>
        <end position="718"/>
    </location>
</feature>
<accession>A0ABD0JFQ6</accession>
<feature type="compositionally biased region" description="Low complexity" evidence="1">
    <location>
        <begin position="655"/>
        <end position="679"/>
    </location>
</feature>
<gene>
    <name evidence="2" type="ORF">BaRGS_00035039</name>
</gene>
<dbReference type="CDD" id="cd00117">
    <property type="entry name" value="TFP"/>
    <property type="match status" value="1"/>
</dbReference>
<protein>
    <recommendedName>
        <fullName evidence="4">Sodefrin-like factor</fullName>
    </recommendedName>
</protein>
<feature type="region of interest" description="Disordered" evidence="1">
    <location>
        <begin position="655"/>
        <end position="690"/>
    </location>
</feature>
<evidence type="ECO:0000313" key="2">
    <source>
        <dbReference type="EMBL" id="KAK7473712.1"/>
    </source>
</evidence>
<name>A0ABD0JFQ6_9CAEN</name>
<dbReference type="EMBL" id="JACVVK020000460">
    <property type="protein sequence ID" value="KAK7473712.1"/>
    <property type="molecule type" value="Genomic_DNA"/>
</dbReference>
<evidence type="ECO:0008006" key="4">
    <source>
        <dbReference type="Google" id="ProtNLM"/>
    </source>
</evidence>